<sequence>MTNSNSDTYIYTFAPGSDGSNGNGNRTHNHSLSAPDLFNTKLLDSTGKTVYITRVPDHTGLKRVLAGKHCHSEPHQESFKGCIERVLDEDEDKNGNGPEKKKTRIEVGRVEGMHAWRRDVMRLKDVDSEAGVGVQVGKLEWRHGKSKLRFVNPFNGKTYRWECLQEGKDFRFVAQSKDRSKDIAIFKQGTPEARPTLSLSFSPVADPGNGKLLDLIVTSLVYYGSVQLWDGLPSSLRDHSTQTKGVTYGNTGFATTAMTNVGIVTAPAPSACTSSGPC</sequence>
<gene>
    <name evidence="2" type="ORF">D9758_015790</name>
</gene>
<evidence type="ECO:0000313" key="2">
    <source>
        <dbReference type="EMBL" id="KAF5334572.1"/>
    </source>
</evidence>
<keyword evidence="3" id="KW-1185">Reference proteome</keyword>
<accession>A0A8H5FFE7</accession>
<name>A0A8H5FFE7_9AGAR</name>
<comment type="caution">
    <text evidence="2">The sequence shown here is derived from an EMBL/GenBank/DDBJ whole genome shotgun (WGS) entry which is preliminary data.</text>
</comment>
<feature type="domain" description="DUF6593" evidence="1">
    <location>
        <begin position="37"/>
        <end position="222"/>
    </location>
</feature>
<evidence type="ECO:0000259" key="1">
    <source>
        <dbReference type="Pfam" id="PF20236"/>
    </source>
</evidence>
<protein>
    <recommendedName>
        <fullName evidence="1">DUF6593 domain-containing protein</fullName>
    </recommendedName>
</protein>
<dbReference type="InterPro" id="IPR046528">
    <property type="entry name" value="DUF6593"/>
</dbReference>
<reference evidence="2 3" key="1">
    <citation type="journal article" date="2020" name="ISME J.">
        <title>Uncovering the hidden diversity of litter-decomposition mechanisms in mushroom-forming fungi.</title>
        <authorList>
            <person name="Floudas D."/>
            <person name="Bentzer J."/>
            <person name="Ahren D."/>
            <person name="Johansson T."/>
            <person name="Persson P."/>
            <person name="Tunlid A."/>
        </authorList>
    </citation>
    <scope>NUCLEOTIDE SEQUENCE [LARGE SCALE GENOMIC DNA]</scope>
    <source>
        <strain evidence="2 3">CBS 291.85</strain>
    </source>
</reference>
<organism evidence="2 3">
    <name type="scientific">Tetrapyrgos nigripes</name>
    <dbReference type="NCBI Taxonomy" id="182062"/>
    <lineage>
        <taxon>Eukaryota</taxon>
        <taxon>Fungi</taxon>
        <taxon>Dikarya</taxon>
        <taxon>Basidiomycota</taxon>
        <taxon>Agaricomycotina</taxon>
        <taxon>Agaricomycetes</taxon>
        <taxon>Agaricomycetidae</taxon>
        <taxon>Agaricales</taxon>
        <taxon>Marasmiineae</taxon>
        <taxon>Marasmiaceae</taxon>
        <taxon>Tetrapyrgos</taxon>
    </lineage>
</organism>
<evidence type="ECO:0000313" key="3">
    <source>
        <dbReference type="Proteomes" id="UP000559256"/>
    </source>
</evidence>
<dbReference type="Pfam" id="PF20236">
    <property type="entry name" value="DUF6593"/>
    <property type="match status" value="1"/>
</dbReference>
<dbReference type="EMBL" id="JAACJM010000258">
    <property type="protein sequence ID" value="KAF5334572.1"/>
    <property type="molecule type" value="Genomic_DNA"/>
</dbReference>
<proteinExistence type="predicted"/>
<dbReference type="Proteomes" id="UP000559256">
    <property type="component" value="Unassembled WGS sequence"/>
</dbReference>
<dbReference type="AlphaFoldDB" id="A0A8H5FFE7"/>